<sequence length="889" mass="97957">MNKCNNMILCVFGATLMFATIVNSDSATNIDDNEMGMGVLYDMTNIFLGDVIHTERISNSFLNLSAVFENGDFHSDQVNDWRKWLKYLIGFSVCAAIGIVFIVVMPIVGFIFCCCRLCGRCGARPGKNAAKRAKCKQRTFCTVLTILSTIALAAVVCAFLCNSILYKHLQNDNDEGTIGNMKSGLRHIETFINTTVNSYIDYAVDIYSTTSKGILKQINDSATGAVEGVLEKLQVVNLIAEAVQISKVVNETRDELEGVSSLLSELSNETKQLQDNLTDIKNDIESVCAYNNCPGYNSTDYNTDADYSSLDKLKNELENVDKAMGMDKYIREGQATLDKAKEDAYKQIRIQIEDADKAIMDVKDEIKSGTDELKKEKDKLLGTFPDIYNTLNDGNKDVRKYSEYVFYGGIGVCCVYLIVVVLYYIGLLFGICGERPGDGAPCCNTGCGANFLISGVAITFIFTWILMIICTVLFCVGGPAYTEICRYFDGHDPANFKDFDGMLKNAIDVKSYYTTTPPQFSISGSIEHCQQNKSLFNSLQLDYVVDLNKTLDISQIDHALRDLMSTNLNIDNITIISKGLNDSLNDMANSGLDKVNFSIYFAELSKKLTAGDLSVMASIIWGIANQTTNNTAQQILSKSAVRLQDLSDNTLPPMKANVAELSTSLIKLQQNSKLSDSIYTLISKMTSAQDAFNSNKTLLVKDSIVGLAQGIINVITNKVNSIKQTIRVDMGGCQDLSTALFTMSDALCLQALEPLNGLWFSFGWCLFFFVPCLIFAVLLAGQYRRTLDDDKEFDDPNYMMYGGPNPDTIPLTSVDRSSGSSAYPRSGMLNGGYRDENRTSYANPPPYTAHSGIAAYAPPMDQHHRQGKAFYGDGFKAGNGANGPYSYPY</sequence>
<name>A0A0B7B9C2_9EUPU</name>
<evidence type="ECO:0008006" key="11">
    <source>
        <dbReference type="Google" id="ProtNLM"/>
    </source>
</evidence>
<evidence type="ECO:0000256" key="3">
    <source>
        <dbReference type="ARBA" id="ARBA00022692"/>
    </source>
</evidence>
<evidence type="ECO:0000256" key="8">
    <source>
        <dbReference type="SAM" id="Phobius"/>
    </source>
</evidence>
<feature type="transmembrane region" description="Helical" evidence="8">
    <location>
        <begin position="140"/>
        <end position="165"/>
    </location>
</feature>
<evidence type="ECO:0000256" key="7">
    <source>
        <dbReference type="SAM" id="Coils"/>
    </source>
</evidence>
<evidence type="ECO:0000256" key="2">
    <source>
        <dbReference type="ARBA" id="ARBA00006058"/>
    </source>
</evidence>
<dbReference type="AlphaFoldDB" id="A0A0B7B9C2"/>
<accession>A0A0B7B9C2</accession>
<evidence type="ECO:0000256" key="5">
    <source>
        <dbReference type="ARBA" id="ARBA00023136"/>
    </source>
</evidence>
<feature type="transmembrane region" description="Helical" evidence="8">
    <location>
        <begin position="404"/>
        <end position="430"/>
    </location>
</feature>
<feature type="transmembrane region" description="Helical" evidence="8">
    <location>
        <begin position="758"/>
        <end position="781"/>
    </location>
</feature>
<keyword evidence="9" id="KW-0732">Signal</keyword>
<evidence type="ECO:0000313" key="10">
    <source>
        <dbReference type="EMBL" id="CEK89638.1"/>
    </source>
</evidence>
<protein>
    <recommendedName>
        <fullName evidence="11">Prominin-like protein</fullName>
    </recommendedName>
</protein>
<comment type="subcellular location">
    <subcellularLocation>
        <location evidence="1">Membrane</location>
        <topology evidence="1">Multi-pass membrane protein</topology>
    </subcellularLocation>
</comment>
<feature type="chain" id="PRO_5002111790" description="Prominin-like protein" evidence="9">
    <location>
        <begin position="25"/>
        <end position="889"/>
    </location>
</feature>
<feature type="transmembrane region" description="Helical" evidence="8">
    <location>
        <begin position="451"/>
        <end position="474"/>
    </location>
</feature>
<evidence type="ECO:0000256" key="1">
    <source>
        <dbReference type="ARBA" id="ARBA00004141"/>
    </source>
</evidence>
<proteinExistence type="inferred from homology"/>
<keyword evidence="6" id="KW-0325">Glycoprotein</keyword>
<feature type="signal peptide" evidence="9">
    <location>
        <begin position="1"/>
        <end position="24"/>
    </location>
</feature>
<keyword evidence="7" id="KW-0175">Coiled coil</keyword>
<dbReference type="InterPro" id="IPR008795">
    <property type="entry name" value="Prominin"/>
</dbReference>
<dbReference type="GO" id="GO:0016020">
    <property type="term" value="C:membrane"/>
    <property type="evidence" value="ECO:0007669"/>
    <property type="project" value="UniProtKB-SubCell"/>
</dbReference>
<evidence type="ECO:0000256" key="9">
    <source>
        <dbReference type="SAM" id="SignalP"/>
    </source>
</evidence>
<feature type="coiled-coil region" evidence="7">
    <location>
        <begin position="249"/>
        <end position="283"/>
    </location>
</feature>
<dbReference type="PANTHER" id="PTHR22730">
    <property type="entry name" value="PROMININ PROM PROTEIN"/>
    <property type="match status" value="1"/>
</dbReference>
<keyword evidence="3 8" id="KW-0812">Transmembrane</keyword>
<comment type="similarity">
    <text evidence="2">Belongs to the prominin family.</text>
</comment>
<evidence type="ECO:0000256" key="6">
    <source>
        <dbReference type="ARBA" id="ARBA00023180"/>
    </source>
</evidence>
<dbReference type="PANTHER" id="PTHR22730:SF1">
    <property type="entry name" value="PROMININ-LIKE PROTEIN"/>
    <property type="match status" value="1"/>
</dbReference>
<keyword evidence="4 8" id="KW-1133">Transmembrane helix</keyword>
<reference evidence="10" key="1">
    <citation type="submission" date="2014-12" db="EMBL/GenBank/DDBJ databases">
        <title>Insight into the proteome of Arion vulgaris.</title>
        <authorList>
            <person name="Aradska J."/>
            <person name="Bulat T."/>
            <person name="Smidak R."/>
            <person name="Sarate P."/>
            <person name="Gangsoo J."/>
            <person name="Sialana F."/>
            <person name="Bilban M."/>
            <person name="Lubec G."/>
        </authorList>
    </citation>
    <scope>NUCLEOTIDE SEQUENCE</scope>
    <source>
        <tissue evidence="10">Skin</tissue>
    </source>
</reference>
<feature type="transmembrane region" description="Helical" evidence="8">
    <location>
        <begin position="87"/>
        <end position="119"/>
    </location>
</feature>
<feature type="coiled-coil region" evidence="7">
    <location>
        <begin position="345"/>
        <end position="379"/>
    </location>
</feature>
<dbReference type="Pfam" id="PF05478">
    <property type="entry name" value="Prominin"/>
    <property type="match status" value="1"/>
</dbReference>
<keyword evidence="5 8" id="KW-0472">Membrane</keyword>
<dbReference type="EMBL" id="HACG01042773">
    <property type="protein sequence ID" value="CEK89638.1"/>
    <property type="molecule type" value="Transcribed_RNA"/>
</dbReference>
<evidence type="ECO:0000256" key="4">
    <source>
        <dbReference type="ARBA" id="ARBA00022989"/>
    </source>
</evidence>
<organism evidence="10">
    <name type="scientific">Arion vulgaris</name>
    <dbReference type="NCBI Taxonomy" id="1028688"/>
    <lineage>
        <taxon>Eukaryota</taxon>
        <taxon>Metazoa</taxon>
        <taxon>Spiralia</taxon>
        <taxon>Lophotrochozoa</taxon>
        <taxon>Mollusca</taxon>
        <taxon>Gastropoda</taxon>
        <taxon>Heterobranchia</taxon>
        <taxon>Euthyneura</taxon>
        <taxon>Panpulmonata</taxon>
        <taxon>Eupulmonata</taxon>
        <taxon>Stylommatophora</taxon>
        <taxon>Helicina</taxon>
        <taxon>Arionoidea</taxon>
        <taxon>Arionidae</taxon>
        <taxon>Arion</taxon>
    </lineage>
</organism>
<gene>
    <name evidence="10" type="primary">ORF172140</name>
</gene>